<reference evidence="5 6" key="1">
    <citation type="submission" date="2016-11" db="EMBL/GenBank/DDBJ databases">
        <title>Complete Genome Sequence of Bradyrhizobium sp. strain J5, an isolated from soybean nodule in Hokkaido.</title>
        <authorList>
            <person name="Kanehara K."/>
        </authorList>
    </citation>
    <scope>NUCLEOTIDE SEQUENCE [LARGE SCALE GENOMIC DNA]</scope>
    <source>
        <strain evidence="5 6">J5</strain>
    </source>
</reference>
<evidence type="ECO:0000313" key="6">
    <source>
        <dbReference type="Proteomes" id="UP000181962"/>
    </source>
</evidence>
<accession>A0A1L3FF45</accession>
<sequence>MLRLRLGELVLIVVACLAATLAHAAGLGFIEVPADAGGPALTGMVWTPCAAPPSEVALDGGVVLPGVKDCPVAGNRLPLIVVSHGRRGSFLGHVDTATALADAGFVVAAINHPGDTARDSSRTDEFSVLVERPADMKRLTDFMLGAWKEAAVLDPKRVGLFGFSRGAYTGLVVIGGNPDFGALAPLCDGDAATTPKCQAIRDGLVPTEAAVHDSRIRAAVLADPPLYEGLFNRERLANVTIPILLWRSALGGDGVVPASVDTLEQMLPARPDFRIVPNSSHFSFLAPCPPKLAEAAPILCTDPPGFDREAFHSAFNDAAVSFFRKHLE</sequence>
<feature type="chain" id="PRO_5009853414" evidence="4">
    <location>
        <begin position="25"/>
        <end position="328"/>
    </location>
</feature>
<dbReference type="GO" id="GO:0016042">
    <property type="term" value="P:lipid catabolic process"/>
    <property type="evidence" value="ECO:0007669"/>
    <property type="project" value="UniProtKB-KW"/>
</dbReference>
<protein>
    <submittedName>
        <fullName evidence="5">Dienelactone hydrolase</fullName>
    </submittedName>
</protein>
<dbReference type="GO" id="GO:0003847">
    <property type="term" value="F:1-alkyl-2-acetylglycerophosphocholine esterase activity"/>
    <property type="evidence" value="ECO:0007669"/>
    <property type="project" value="TreeGrafter"/>
</dbReference>
<evidence type="ECO:0000313" key="5">
    <source>
        <dbReference type="EMBL" id="APG11923.1"/>
    </source>
</evidence>
<keyword evidence="1 5" id="KW-0378">Hydrolase</keyword>
<dbReference type="AlphaFoldDB" id="A0A1L3FF45"/>
<dbReference type="PANTHER" id="PTHR10272:SF0">
    <property type="entry name" value="PLATELET-ACTIVATING FACTOR ACETYLHYDROLASE"/>
    <property type="match status" value="1"/>
</dbReference>
<dbReference type="Proteomes" id="UP000181962">
    <property type="component" value="Chromosome"/>
</dbReference>
<feature type="signal peptide" evidence="4">
    <location>
        <begin position="1"/>
        <end position="24"/>
    </location>
</feature>
<evidence type="ECO:0000256" key="1">
    <source>
        <dbReference type="ARBA" id="ARBA00022801"/>
    </source>
</evidence>
<dbReference type="InterPro" id="IPR016986">
    <property type="entry name" value="UCP031982_abhydr"/>
</dbReference>
<dbReference type="EMBL" id="CP017637">
    <property type="protein sequence ID" value="APG11923.1"/>
    <property type="molecule type" value="Genomic_DNA"/>
</dbReference>
<organism evidence="5 6">
    <name type="scientific">Bradyrhizobium japonicum</name>
    <dbReference type="NCBI Taxonomy" id="375"/>
    <lineage>
        <taxon>Bacteria</taxon>
        <taxon>Pseudomonadati</taxon>
        <taxon>Pseudomonadota</taxon>
        <taxon>Alphaproteobacteria</taxon>
        <taxon>Hyphomicrobiales</taxon>
        <taxon>Nitrobacteraceae</taxon>
        <taxon>Bradyrhizobium</taxon>
    </lineage>
</organism>
<dbReference type="PIRSF" id="PIRSF031982">
    <property type="entry name" value="UCP031982_abhydr"/>
    <property type="match status" value="1"/>
</dbReference>
<evidence type="ECO:0000256" key="3">
    <source>
        <dbReference type="ARBA" id="ARBA00023098"/>
    </source>
</evidence>
<dbReference type="PANTHER" id="PTHR10272">
    <property type="entry name" value="PLATELET-ACTIVATING FACTOR ACETYLHYDROLASE"/>
    <property type="match status" value="1"/>
</dbReference>
<keyword evidence="4" id="KW-0732">Signal</keyword>
<dbReference type="OrthoDB" id="9814760at2"/>
<dbReference type="Gene3D" id="3.40.50.1820">
    <property type="entry name" value="alpha/beta hydrolase"/>
    <property type="match status" value="2"/>
</dbReference>
<name>A0A1L3FF45_BRAJP</name>
<gene>
    <name evidence="5" type="ORF">BKD09_26660</name>
</gene>
<evidence type="ECO:0000256" key="4">
    <source>
        <dbReference type="SAM" id="SignalP"/>
    </source>
</evidence>
<proteinExistence type="predicted"/>
<dbReference type="SUPFAM" id="SSF53474">
    <property type="entry name" value="alpha/beta-Hydrolases"/>
    <property type="match status" value="1"/>
</dbReference>
<keyword evidence="3" id="KW-0443">Lipid metabolism</keyword>
<dbReference type="InterPro" id="IPR029058">
    <property type="entry name" value="AB_hydrolase_fold"/>
</dbReference>
<evidence type="ECO:0000256" key="2">
    <source>
        <dbReference type="ARBA" id="ARBA00022963"/>
    </source>
</evidence>
<keyword evidence="2" id="KW-0442">Lipid degradation</keyword>